<sequence length="176" mass="19521">MAASSISLLHPPPPPPPLSSNFFKPSFRSSLKPCNPSLHLSSPLISFTIPNSNRTIFHPHPPHKKTQIWRLRATSEEVLNPSDQVETIQQITSSGDTGVSVIISVLLFIAFVGLSILTIGVIYIAVTDFLTKREREKFEKEESEKKKKKGGKKGVVRSRSGPRGFGQQIDEDDFDD</sequence>
<keyword evidence="4" id="KW-1185">Reference proteome</keyword>
<dbReference type="AlphaFoldDB" id="A0A200QYR7"/>
<feature type="compositionally biased region" description="Basic residues" evidence="1">
    <location>
        <begin position="146"/>
        <end position="156"/>
    </location>
</feature>
<dbReference type="OrthoDB" id="1930702at2759"/>
<dbReference type="PANTHER" id="PTHR36735">
    <property type="entry name" value="TRANSMEMBRANE PROTEIN"/>
    <property type="match status" value="1"/>
</dbReference>
<dbReference type="Proteomes" id="UP000195402">
    <property type="component" value="Unassembled WGS sequence"/>
</dbReference>
<evidence type="ECO:0000313" key="3">
    <source>
        <dbReference type="EMBL" id="OVA15605.1"/>
    </source>
</evidence>
<keyword evidence="2" id="KW-0812">Transmembrane</keyword>
<comment type="caution">
    <text evidence="3">The sequence shown here is derived from an EMBL/GenBank/DDBJ whole genome shotgun (WGS) entry which is preliminary data.</text>
</comment>
<reference evidence="3 4" key="1">
    <citation type="journal article" date="2017" name="Mol. Plant">
        <title>The Genome of Medicinal Plant Macleaya cordata Provides New Insights into Benzylisoquinoline Alkaloids Metabolism.</title>
        <authorList>
            <person name="Liu X."/>
            <person name="Liu Y."/>
            <person name="Huang P."/>
            <person name="Ma Y."/>
            <person name="Qing Z."/>
            <person name="Tang Q."/>
            <person name="Cao H."/>
            <person name="Cheng P."/>
            <person name="Zheng Y."/>
            <person name="Yuan Z."/>
            <person name="Zhou Y."/>
            <person name="Liu J."/>
            <person name="Tang Z."/>
            <person name="Zhuo Y."/>
            <person name="Zhang Y."/>
            <person name="Yu L."/>
            <person name="Huang J."/>
            <person name="Yang P."/>
            <person name="Peng Q."/>
            <person name="Zhang J."/>
            <person name="Jiang W."/>
            <person name="Zhang Z."/>
            <person name="Lin K."/>
            <person name="Ro D.K."/>
            <person name="Chen X."/>
            <person name="Xiong X."/>
            <person name="Shang Y."/>
            <person name="Huang S."/>
            <person name="Zeng J."/>
        </authorList>
    </citation>
    <scope>NUCLEOTIDE SEQUENCE [LARGE SCALE GENOMIC DNA]</scope>
    <source>
        <strain evidence="4">cv. BLH2017</strain>
        <tissue evidence="3">Root</tissue>
    </source>
</reference>
<accession>A0A200QYR7</accession>
<dbReference type="InParanoid" id="A0A200QYR7"/>
<dbReference type="GO" id="GO:0009535">
    <property type="term" value="C:chloroplast thylakoid membrane"/>
    <property type="evidence" value="ECO:0007669"/>
    <property type="project" value="TreeGrafter"/>
</dbReference>
<feature type="transmembrane region" description="Helical" evidence="2">
    <location>
        <begin position="101"/>
        <end position="126"/>
    </location>
</feature>
<evidence type="ECO:0000256" key="2">
    <source>
        <dbReference type="SAM" id="Phobius"/>
    </source>
</evidence>
<proteinExistence type="predicted"/>
<keyword evidence="2" id="KW-1133">Transmembrane helix</keyword>
<keyword evidence="2" id="KW-0472">Membrane</keyword>
<evidence type="ECO:0008006" key="5">
    <source>
        <dbReference type="Google" id="ProtNLM"/>
    </source>
</evidence>
<dbReference type="STRING" id="56857.A0A200QYR7"/>
<feature type="region of interest" description="Disordered" evidence="1">
    <location>
        <begin position="136"/>
        <end position="176"/>
    </location>
</feature>
<name>A0A200QYR7_MACCD</name>
<organism evidence="3 4">
    <name type="scientific">Macleaya cordata</name>
    <name type="common">Five-seeded plume-poppy</name>
    <name type="synonym">Bocconia cordata</name>
    <dbReference type="NCBI Taxonomy" id="56857"/>
    <lineage>
        <taxon>Eukaryota</taxon>
        <taxon>Viridiplantae</taxon>
        <taxon>Streptophyta</taxon>
        <taxon>Embryophyta</taxon>
        <taxon>Tracheophyta</taxon>
        <taxon>Spermatophyta</taxon>
        <taxon>Magnoliopsida</taxon>
        <taxon>Ranunculales</taxon>
        <taxon>Papaveraceae</taxon>
        <taxon>Papaveroideae</taxon>
        <taxon>Macleaya</taxon>
    </lineage>
</organism>
<protein>
    <recommendedName>
        <fullName evidence="5">Transmembrane protein</fullName>
    </recommendedName>
</protein>
<evidence type="ECO:0000256" key="1">
    <source>
        <dbReference type="SAM" id="MobiDB-lite"/>
    </source>
</evidence>
<feature type="compositionally biased region" description="Basic and acidic residues" evidence="1">
    <location>
        <begin position="136"/>
        <end position="145"/>
    </location>
</feature>
<dbReference type="EMBL" id="MVGT01000753">
    <property type="protein sequence ID" value="OVA15605.1"/>
    <property type="molecule type" value="Genomic_DNA"/>
</dbReference>
<evidence type="ECO:0000313" key="4">
    <source>
        <dbReference type="Proteomes" id="UP000195402"/>
    </source>
</evidence>
<dbReference type="OMA" id="SIIFHNP"/>
<dbReference type="FunCoup" id="A0A200QYR7">
    <property type="interactions" value="1087"/>
</dbReference>
<dbReference type="PANTHER" id="PTHR36735:SF1">
    <property type="entry name" value="TRANSMEMBRANE PROTEIN"/>
    <property type="match status" value="1"/>
</dbReference>
<gene>
    <name evidence="3" type="ORF">BVC80_9033g79</name>
</gene>